<proteinExistence type="predicted"/>
<protein>
    <submittedName>
        <fullName evidence="1">Uncharacterized protein</fullName>
    </submittedName>
</protein>
<name>A0ACC2M8R6_PERAE</name>
<gene>
    <name evidence="1" type="ORF">MRB53_018793</name>
</gene>
<reference evidence="1 2" key="1">
    <citation type="journal article" date="2022" name="Hortic Res">
        <title>A haplotype resolved chromosomal level avocado genome allows analysis of novel avocado genes.</title>
        <authorList>
            <person name="Nath O."/>
            <person name="Fletcher S.J."/>
            <person name="Hayward A."/>
            <person name="Shaw L.M."/>
            <person name="Masouleh A.K."/>
            <person name="Furtado A."/>
            <person name="Henry R.J."/>
            <person name="Mitter N."/>
        </authorList>
    </citation>
    <scope>NUCLEOTIDE SEQUENCE [LARGE SCALE GENOMIC DNA]</scope>
    <source>
        <strain evidence="2">cv. Hass</strain>
    </source>
</reference>
<sequence>MLTLVTPEALSEYGKFWFDDQVLYPGYGETRDGVVGIPPSRRGVDQFGWLINSLLTPAKTVWWKTTVTRPEMGRFGVKLKGSGKVRVFAIANPLLQALVRPLHDWAMDVLRLLPTDGTFDKLRPLRRLRGKKDLYSFDLKAATDSFPVDVTGSPDLAPGPLVAYVHKFTKGQPLGYYSSWPLFTLTHHMVVWFAGNRFIPGKAFWTTDDIVIADPAVADAYLSIMTECEVTISSEKSLISDSGACFVEHPIASTPTLAHLGLVGGSDSGYLLRHSASGISPLPILIWLAFPEYGGMDCYKLGMVRQFIIERVQPKDFNEDEIDSIRTFYCDDEDNMFERFLSSWVQMHIFTFFHGMLAFFSIIAFPSRNFYLRQ</sequence>
<keyword evidence="2" id="KW-1185">Reference proteome</keyword>
<comment type="caution">
    <text evidence="1">The sequence shown here is derived from an EMBL/GenBank/DDBJ whole genome shotgun (WGS) entry which is preliminary data.</text>
</comment>
<dbReference type="Proteomes" id="UP001234297">
    <property type="component" value="Chromosome 5"/>
</dbReference>
<evidence type="ECO:0000313" key="2">
    <source>
        <dbReference type="Proteomes" id="UP001234297"/>
    </source>
</evidence>
<accession>A0ACC2M8R6</accession>
<organism evidence="1 2">
    <name type="scientific">Persea americana</name>
    <name type="common">Avocado</name>
    <dbReference type="NCBI Taxonomy" id="3435"/>
    <lineage>
        <taxon>Eukaryota</taxon>
        <taxon>Viridiplantae</taxon>
        <taxon>Streptophyta</taxon>
        <taxon>Embryophyta</taxon>
        <taxon>Tracheophyta</taxon>
        <taxon>Spermatophyta</taxon>
        <taxon>Magnoliopsida</taxon>
        <taxon>Magnoliidae</taxon>
        <taxon>Laurales</taxon>
        <taxon>Lauraceae</taxon>
        <taxon>Persea</taxon>
    </lineage>
</organism>
<dbReference type="EMBL" id="CM056813">
    <property type="protein sequence ID" value="KAJ8642099.1"/>
    <property type="molecule type" value="Genomic_DNA"/>
</dbReference>
<evidence type="ECO:0000313" key="1">
    <source>
        <dbReference type="EMBL" id="KAJ8642099.1"/>
    </source>
</evidence>